<dbReference type="EMBL" id="CAJVPZ010006005">
    <property type="protein sequence ID" value="CAG8568490.1"/>
    <property type="molecule type" value="Genomic_DNA"/>
</dbReference>
<reference evidence="2" key="1">
    <citation type="submission" date="2021-06" db="EMBL/GenBank/DDBJ databases">
        <authorList>
            <person name="Kallberg Y."/>
            <person name="Tangrot J."/>
            <person name="Rosling A."/>
        </authorList>
    </citation>
    <scope>NUCLEOTIDE SEQUENCE</scope>
    <source>
        <strain evidence="2">IN212</strain>
    </source>
</reference>
<name>A0A9N9FWX2_9GLOM</name>
<comment type="caution">
    <text evidence="2">The sequence shown here is derived from an EMBL/GenBank/DDBJ whole genome shotgun (WGS) entry which is preliminary data.</text>
</comment>
<evidence type="ECO:0000313" key="2">
    <source>
        <dbReference type="EMBL" id="CAG8568490.1"/>
    </source>
</evidence>
<protein>
    <submittedName>
        <fullName evidence="2">13999_t:CDS:1</fullName>
    </submittedName>
</protein>
<dbReference type="OrthoDB" id="2408917at2759"/>
<feature type="non-terminal residue" evidence="2">
    <location>
        <position position="141"/>
    </location>
</feature>
<evidence type="ECO:0000313" key="3">
    <source>
        <dbReference type="Proteomes" id="UP000789396"/>
    </source>
</evidence>
<accession>A0A9N9FWX2</accession>
<keyword evidence="3" id="KW-1185">Reference proteome</keyword>
<dbReference type="Proteomes" id="UP000789396">
    <property type="component" value="Unassembled WGS sequence"/>
</dbReference>
<sequence>MHPGNSHEVSKIASKEWENKTLDLDAFLKSYTKKKIHSSKRALKPAVSSKRTLKTSVPSKRELKTDVTSKQVSSADMITNKVCASNQVVKTTVSSKQIISVDMFINGIPPTPMQRTVPDQAFNIIEGNNNVVYDNNSNDYK</sequence>
<proteinExistence type="predicted"/>
<organism evidence="2 3">
    <name type="scientific">Racocetra fulgida</name>
    <dbReference type="NCBI Taxonomy" id="60492"/>
    <lineage>
        <taxon>Eukaryota</taxon>
        <taxon>Fungi</taxon>
        <taxon>Fungi incertae sedis</taxon>
        <taxon>Mucoromycota</taxon>
        <taxon>Glomeromycotina</taxon>
        <taxon>Glomeromycetes</taxon>
        <taxon>Diversisporales</taxon>
        <taxon>Gigasporaceae</taxon>
        <taxon>Racocetra</taxon>
    </lineage>
</organism>
<gene>
    <name evidence="2" type="ORF">RFULGI_LOCUS5359</name>
</gene>
<dbReference type="AlphaFoldDB" id="A0A9N9FWX2"/>
<evidence type="ECO:0000256" key="1">
    <source>
        <dbReference type="SAM" id="MobiDB-lite"/>
    </source>
</evidence>
<feature type="region of interest" description="Disordered" evidence="1">
    <location>
        <begin position="39"/>
        <end position="68"/>
    </location>
</feature>